<evidence type="ECO:0000259" key="9">
    <source>
        <dbReference type="Pfam" id="PF07885"/>
    </source>
</evidence>
<dbReference type="GO" id="GO:0008076">
    <property type="term" value="C:voltage-gated potassium channel complex"/>
    <property type="evidence" value="ECO:0007669"/>
    <property type="project" value="InterPro"/>
</dbReference>
<dbReference type="GO" id="GO:0005251">
    <property type="term" value="F:delayed rectifier potassium channel activity"/>
    <property type="evidence" value="ECO:0007669"/>
    <property type="project" value="TreeGrafter"/>
</dbReference>
<keyword evidence="4 8" id="KW-1133">Transmembrane helix</keyword>
<dbReference type="Pfam" id="PF07885">
    <property type="entry name" value="Ion_trans_2"/>
    <property type="match status" value="1"/>
</dbReference>
<evidence type="ECO:0000256" key="6">
    <source>
        <dbReference type="ARBA" id="ARBA00023136"/>
    </source>
</evidence>
<evidence type="ECO:0000256" key="8">
    <source>
        <dbReference type="SAM" id="Phobius"/>
    </source>
</evidence>
<dbReference type="GO" id="GO:0001508">
    <property type="term" value="P:action potential"/>
    <property type="evidence" value="ECO:0007669"/>
    <property type="project" value="TreeGrafter"/>
</dbReference>
<keyword evidence="7" id="KW-0407">Ion channel</keyword>
<organism evidence="10 11">
    <name type="scientific">Diploscapter pachys</name>
    <dbReference type="NCBI Taxonomy" id="2018661"/>
    <lineage>
        <taxon>Eukaryota</taxon>
        <taxon>Metazoa</taxon>
        <taxon>Ecdysozoa</taxon>
        <taxon>Nematoda</taxon>
        <taxon>Chromadorea</taxon>
        <taxon>Rhabditida</taxon>
        <taxon>Rhabditina</taxon>
        <taxon>Rhabditomorpha</taxon>
        <taxon>Rhabditoidea</taxon>
        <taxon>Rhabditidae</taxon>
        <taxon>Diploscapter</taxon>
    </lineage>
</organism>
<evidence type="ECO:0000256" key="7">
    <source>
        <dbReference type="ARBA" id="ARBA00023303"/>
    </source>
</evidence>
<evidence type="ECO:0000256" key="4">
    <source>
        <dbReference type="ARBA" id="ARBA00022989"/>
    </source>
</evidence>
<evidence type="ECO:0000313" key="11">
    <source>
        <dbReference type="Proteomes" id="UP000218231"/>
    </source>
</evidence>
<dbReference type="Proteomes" id="UP000218231">
    <property type="component" value="Unassembled WGS sequence"/>
</dbReference>
<dbReference type="STRING" id="2018661.A0A2A2LIG8"/>
<dbReference type="PANTHER" id="PTHR11537">
    <property type="entry name" value="VOLTAGE-GATED POTASSIUM CHANNEL"/>
    <property type="match status" value="1"/>
</dbReference>
<evidence type="ECO:0000256" key="1">
    <source>
        <dbReference type="ARBA" id="ARBA00004141"/>
    </source>
</evidence>
<keyword evidence="5" id="KW-0406">Ion transport</keyword>
<gene>
    <name evidence="10" type="ORF">WR25_09123</name>
</gene>
<protein>
    <recommendedName>
        <fullName evidence="9">Potassium channel domain-containing protein</fullName>
    </recommendedName>
</protein>
<keyword evidence="2" id="KW-0813">Transport</keyword>
<feature type="transmembrane region" description="Helical" evidence="8">
    <location>
        <begin position="18"/>
        <end position="39"/>
    </location>
</feature>
<keyword evidence="11" id="KW-1185">Reference proteome</keyword>
<evidence type="ECO:0000256" key="2">
    <source>
        <dbReference type="ARBA" id="ARBA00022448"/>
    </source>
</evidence>
<dbReference type="SUPFAM" id="SSF81324">
    <property type="entry name" value="Voltage-gated potassium channels"/>
    <property type="match status" value="1"/>
</dbReference>
<evidence type="ECO:0000256" key="3">
    <source>
        <dbReference type="ARBA" id="ARBA00022692"/>
    </source>
</evidence>
<evidence type="ECO:0000313" key="10">
    <source>
        <dbReference type="EMBL" id="PAV85868.1"/>
    </source>
</evidence>
<reference evidence="10 11" key="1">
    <citation type="journal article" date="2017" name="Curr. Biol.">
        <title>Genome architecture and evolution of a unichromosomal asexual nematode.</title>
        <authorList>
            <person name="Fradin H."/>
            <person name="Zegar C."/>
            <person name="Gutwein M."/>
            <person name="Lucas J."/>
            <person name="Kovtun M."/>
            <person name="Corcoran D."/>
            <person name="Baugh L.R."/>
            <person name="Kiontke K."/>
            <person name="Gunsalus K."/>
            <person name="Fitch D.H."/>
            <person name="Piano F."/>
        </authorList>
    </citation>
    <scope>NUCLEOTIDE SEQUENCE [LARGE SCALE GENOMIC DNA]</scope>
    <source>
        <strain evidence="10">PF1309</strain>
    </source>
</reference>
<comment type="subcellular location">
    <subcellularLocation>
        <location evidence="1">Membrane</location>
        <topology evidence="1">Multi-pass membrane protein</topology>
    </subcellularLocation>
</comment>
<keyword evidence="3 8" id="KW-0812">Transmembrane</keyword>
<keyword evidence="6 8" id="KW-0472">Membrane</keyword>
<feature type="domain" description="Potassium channel" evidence="9">
    <location>
        <begin position="1"/>
        <end position="43"/>
    </location>
</feature>
<dbReference type="AlphaFoldDB" id="A0A2A2LIG8"/>
<evidence type="ECO:0000256" key="5">
    <source>
        <dbReference type="ARBA" id="ARBA00023065"/>
    </source>
</evidence>
<dbReference type="Gene3D" id="1.10.287.70">
    <property type="match status" value="1"/>
</dbReference>
<dbReference type="OrthoDB" id="415460at2759"/>
<dbReference type="EMBL" id="LIAE01006717">
    <property type="protein sequence ID" value="PAV85868.1"/>
    <property type="molecule type" value="Genomic_DNA"/>
</dbReference>
<name>A0A2A2LIG8_9BILA</name>
<accession>A0A2A2LIG8</accession>
<dbReference type="InterPro" id="IPR028325">
    <property type="entry name" value="VG_K_chnl"/>
</dbReference>
<dbReference type="PANTHER" id="PTHR11537:SF271">
    <property type="entry name" value="BTB DOMAIN-CONTAINING PROTEIN"/>
    <property type="match status" value="1"/>
</dbReference>
<sequence length="58" mass="6104">MTTVGYGDLVPVTAGGKFIAAVASVCGIITLAFPISMIIERFTESTGGNEIRKKLKET</sequence>
<dbReference type="InterPro" id="IPR013099">
    <property type="entry name" value="K_chnl_dom"/>
</dbReference>
<proteinExistence type="predicted"/>
<comment type="caution">
    <text evidence="10">The sequence shown here is derived from an EMBL/GenBank/DDBJ whole genome shotgun (WGS) entry which is preliminary data.</text>
</comment>